<dbReference type="EMBL" id="CP139781">
    <property type="protein sequence ID" value="WRQ89926.1"/>
    <property type="molecule type" value="Genomic_DNA"/>
</dbReference>
<keyword evidence="4" id="KW-1185">Reference proteome</keyword>
<keyword evidence="1" id="KW-0413">Isomerase</keyword>
<accession>A0ABZ1CEP9</accession>
<reference evidence="3 4" key="1">
    <citation type="submission" date="2021-08" db="EMBL/GenBank/DDBJ databases">
        <authorList>
            <person name="Zhang D."/>
            <person name="Zhang A."/>
            <person name="Wang L."/>
        </authorList>
    </citation>
    <scope>NUCLEOTIDE SEQUENCE [LARGE SCALE GENOMIC DNA]</scope>
    <source>
        <strain evidence="3 4">WL0086</strain>
    </source>
</reference>
<evidence type="ECO:0008006" key="5">
    <source>
        <dbReference type="Google" id="ProtNLM"/>
    </source>
</evidence>
<protein>
    <recommendedName>
        <fullName evidence="5">L-fucose isomerase C-terminal domain-containing protein</fullName>
    </recommendedName>
</protein>
<dbReference type="PANTHER" id="PTHR36120">
    <property type="entry name" value="FUCOSE ISOMERASE"/>
    <property type="match status" value="1"/>
</dbReference>
<dbReference type="SUPFAM" id="SSF53743">
    <property type="entry name" value="FucI/AraA N-terminal and middle domains"/>
    <property type="match status" value="1"/>
</dbReference>
<proteinExistence type="predicted"/>
<dbReference type="InterPro" id="IPR009015">
    <property type="entry name" value="Fucose_isomerase_N/cen_sf"/>
</dbReference>
<dbReference type="Proteomes" id="UP000738431">
    <property type="component" value="Chromosome"/>
</dbReference>
<dbReference type="RefSeq" id="WP_221033205.1">
    <property type="nucleotide sequence ID" value="NZ_CP139781.1"/>
</dbReference>
<gene>
    <name evidence="3" type="ORF">K1X11_010955</name>
</gene>
<sequence length="474" mass="50970">MSHSPQLRQNHPIDVFLFASPVYWPDEAIRAQQLAAVKSALTAAGGERWRFQPVTGADEAQHLTAAHAASTDPCIVIALSGGVQPWMRSITANRPHLALFNAYLPEALPDFPALAGRLMHANAHPANTDFFAACRLAGKSVRWIDNLSDLIAYADAWQATTRLRRARLLKIGETEPWVINSCREPATIAQRLGTEVIPLDREALYDVYHQTGDDAARAEAEIWAQDSSSLIDINTPDILKACRVTAAMRTLLKQHDADGLSMACFAMIGDLDTTSCLALSSLNSSATAIGACEGDLDAALTLFLLKSLGADFVWIANPIIHADNTVDLAHCTAPTCACQEKLGYQLMRHHESGRGVSPEVVLPDALTASAVRLSVNAQALTCHVGLTQRQPKLPACHTQIRLHVESSQRVLDSLLGTHVVLAYGDYQPALRYAADFLGLDATITSRPATPEPLPSSSIPSAFTAVGCNCAPVPA</sequence>
<evidence type="ECO:0000256" key="1">
    <source>
        <dbReference type="ARBA" id="ARBA00023235"/>
    </source>
</evidence>
<name>A0ABZ1CEP9_9BACT</name>
<reference evidence="3 4" key="2">
    <citation type="submission" date="2023-12" db="EMBL/GenBank/DDBJ databases">
        <title>Description of an unclassified Opitutus bacterium of Verrucomicrobiota.</title>
        <authorList>
            <person name="Zhang D.-F."/>
        </authorList>
    </citation>
    <scope>NUCLEOTIDE SEQUENCE [LARGE SCALE GENOMIC DNA]</scope>
    <source>
        <strain evidence="3 4">WL0086</strain>
    </source>
</reference>
<evidence type="ECO:0000256" key="2">
    <source>
        <dbReference type="ARBA" id="ARBA00023277"/>
    </source>
</evidence>
<evidence type="ECO:0000313" key="4">
    <source>
        <dbReference type="Proteomes" id="UP000738431"/>
    </source>
</evidence>
<dbReference type="PANTHER" id="PTHR36120:SF2">
    <property type="entry name" value="FUCOSE ISOMERASE"/>
    <property type="match status" value="1"/>
</dbReference>
<evidence type="ECO:0000313" key="3">
    <source>
        <dbReference type="EMBL" id="WRQ89926.1"/>
    </source>
</evidence>
<organism evidence="3 4">
    <name type="scientific">Actomonas aquatica</name>
    <dbReference type="NCBI Taxonomy" id="2866162"/>
    <lineage>
        <taxon>Bacteria</taxon>
        <taxon>Pseudomonadati</taxon>
        <taxon>Verrucomicrobiota</taxon>
        <taxon>Opitutia</taxon>
        <taxon>Opitutales</taxon>
        <taxon>Opitutaceae</taxon>
        <taxon>Actomonas</taxon>
    </lineage>
</organism>
<keyword evidence="2" id="KW-0119">Carbohydrate metabolism</keyword>